<dbReference type="InterPro" id="IPR001902">
    <property type="entry name" value="SLC26A/SulP_fam"/>
</dbReference>
<keyword evidence="2 5" id="KW-0812">Transmembrane</keyword>
<feature type="transmembrane region" description="Helical" evidence="5">
    <location>
        <begin position="120"/>
        <end position="138"/>
    </location>
</feature>
<accession>A0A7R9FNR6</accession>
<keyword evidence="4 5" id="KW-0472">Membrane</keyword>
<reference evidence="7" key="1">
    <citation type="submission" date="2020-11" db="EMBL/GenBank/DDBJ databases">
        <authorList>
            <person name="Tran Van P."/>
        </authorList>
    </citation>
    <scope>NUCLEOTIDE SEQUENCE</scope>
</reference>
<dbReference type="OrthoDB" id="288203at2759"/>
<proteinExistence type="predicted"/>
<dbReference type="PANTHER" id="PTHR11814">
    <property type="entry name" value="SULFATE TRANSPORTER"/>
    <property type="match status" value="1"/>
</dbReference>
<evidence type="ECO:0000256" key="3">
    <source>
        <dbReference type="ARBA" id="ARBA00022989"/>
    </source>
</evidence>
<evidence type="ECO:0000313" key="7">
    <source>
        <dbReference type="EMBL" id="CAD7249805.1"/>
    </source>
</evidence>
<dbReference type="Proteomes" id="UP000677054">
    <property type="component" value="Unassembled WGS sequence"/>
</dbReference>
<evidence type="ECO:0000256" key="2">
    <source>
        <dbReference type="ARBA" id="ARBA00022692"/>
    </source>
</evidence>
<feature type="transmembrane region" description="Helical" evidence="5">
    <location>
        <begin position="305"/>
        <end position="326"/>
    </location>
</feature>
<dbReference type="EMBL" id="LR902014">
    <property type="protein sequence ID" value="CAD7249805.1"/>
    <property type="molecule type" value="Genomic_DNA"/>
</dbReference>
<keyword evidence="8" id="KW-1185">Reference proteome</keyword>
<name>A0A7R9FNR6_9CRUS</name>
<feature type="transmembrane region" description="Helical" evidence="5">
    <location>
        <begin position="198"/>
        <end position="216"/>
    </location>
</feature>
<dbReference type="GO" id="GO:0016020">
    <property type="term" value="C:membrane"/>
    <property type="evidence" value="ECO:0007669"/>
    <property type="project" value="UniProtKB-SubCell"/>
</dbReference>
<keyword evidence="3 5" id="KW-1133">Transmembrane helix</keyword>
<evidence type="ECO:0000259" key="6">
    <source>
        <dbReference type="Pfam" id="PF00916"/>
    </source>
</evidence>
<evidence type="ECO:0000313" key="8">
    <source>
        <dbReference type="Proteomes" id="UP000677054"/>
    </source>
</evidence>
<sequence length="448" mass="48751">MQMMEGKSVKGCVRRCFQWKTLRNRLPCLLWIPSYNLASFVSDFVAGLTVGMMIIPQGIAMSVMAGLPVQYGLYSAMGCGFVYCIFGTVKNVNIGPTTIMSLLTYEYASKGRDPSAAPDYVTLLSFLTGSIITILALLRLEILLDFVPHTVISAFVSAGAVTIATSQVKDLLGLKIKTSGFVNTWFEVFSNMKESNPWDVIMGLVCIALLILLKNLTRFGGEMGGVGKSGYAVRKTLWFLMVGRNALVVIIAASTAYACSTRDHQPFTIVGDVESGLPGFALPPFSTTDGEEKKGFWDMISDFGMGLWIVPLVATLDAVAIAKAFAHGKIMQGGQEMLALGLVNILGGFLSSMPTASSFSRSAVNRACDIRSPFGSVVASQFSLRYLASHSGLVVILALTVLTPSFYYIPRTSLSAVMISAVVFMVEYEEVINMWKTSRRYRFSSFPY</sequence>
<evidence type="ECO:0000256" key="5">
    <source>
        <dbReference type="SAM" id="Phobius"/>
    </source>
</evidence>
<feature type="transmembrane region" description="Helical" evidence="5">
    <location>
        <begin position="237"/>
        <end position="258"/>
    </location>
</feature>
<organism evidence="7">
    <name type="scientific">Darwinula stevensoni</name>
    <dbReference type="NCBI Taxonomy" id="69355"/>
    <lineage>
        <taxon>Eukaryota</taxon>
        <taxon>Metazoa</taxon>
        <taxon>Ecdysozoa</taxon>
        <taxon>Arthropoda</taxon>
        <taxon>Crustacea</taxon>
        <taxon>Oligostraca</taxon>
        <taxon>Ostracoda</taxon>
        <taxon>Podocopa</taxon>
        <taxon>Podocopida</taxon>
        <taxon>Darwinulocopina</taxon>
        <taxon>Darwinuloidea</taxon>
        <taxon>Darwinulidae</taxon>
        <taxon>Darwinula</taxon>
    </lineage>
</organism>
<dbReference type="InterPro" id="IPR011547">
    <property type="entry name" value="SLC26A/SulP_dom"/>
</dbReference>
<feature type="transmembrane region" description="Helical" evidence="5">
    <location>
        <begin position="37"/>
        <end position="59"/>
    </location>
</feature>
<dbReference type="PROSITE" id="PS01130">
    <property type="entry name" value="SLC26A"/>
    <property type="match status" value="1"/>
</dbReference>
<feature type="domain" description="SLC26A/SulP transporter" evidence="6">
    <location>
        <begin position="40"/>
        <end position="439"/>
    </location>
</feature>
<feature type="transmembrane region" description="Helical" evidence="5">
    <location>
        <begin position="387"/>
        <end position="409"/>
    </location>
</feature>
<evidence type="ECO:0000256" key="4">
    <source>
        <dbReference type="ARBA" id="ARBA00023136"/>
    </source>
</evidence>
<dbReference type="Pfam" id="PF00916">
    <property type="entry name" value="Sulfate_transp"/>
    <property type="match status" value="1"/>
</dbReference>
<feature type="transmembrane region" description="Helical" evidence="5">
    <location>
        <begin position="338"/>
        <end position="356"/>
    </location>
</feature>
<evidence type="ECO:0000256" key="1">
    <source>
        <dbReference type="ARBA" id="ARBA00004141"/>
    </source>
</evidence>
<dbReference type="GO" id="GO:0008271">
    <property type="term" value="F:secondary active sulfate transmembrane transporter activity"/>
    <property type="evidence" value="ECO:0007669"/>
    <property type="project" value="InterPro"/>
</dbReference>
<gene>
    <name evidence="7" type="ORF">DSTB1V02_LOCUS9592</name>
</gene>
<feature type="transmembrane region" description="Helical" evidence="5">
    <location>
        <begin position="150"/>
        <end position="168"/>
    </location>
</feature>
<comment type="subcellular location">
    <subcellularLocation>
        <location evidence="1">Membrane</location>
        <topology evidence="1">Multi-pass membrane protein</topology>
    </subcellularLocation>
</comment>
<dbReference type="AlphaFoldDB" id="A0A7R9FNR6"/>
<dbReference type="EMBL" id="CAJPEV010002497">
    <property type="protein sequence ID" value="CAG0897108.1"/>
    <property type="molecule type" value="Genomic_DNA"/>
</dbReference>
<protein>
    <recommendedName>
        <fullName evidence="6">SLC26A/SulP transporter domain-containing protein</fullName>
    </recommendedName>
</protein>
<dbReference type="InterPro" id="IPR018045">
    <property type="entry name" value="S04_transporter_CS"/>
</dbReference>